<dbReference type="InterPro" id="IPR013783">
    <property type="entry name" value="Ig-like_fold"/>
</dbReference>
<organism evidence="9 10">
    <name type="scientific">Klebsiella michiganensis (strain ATCC 8724 / DSM 4798 / JCM 20051 / NBRC 3318 / NRRL B-199 / KCTC 1686 / BUCSAV 143 / CCM 1901)</name>
    <dbReference type="NCBI Taxonomy" id="1006551"/>
    <lineage>
        <taxon>Bacteria</taxon>
        <taxon>Pseudomonadati</taxon>
        <taxon>Pseudomonadota</taxon>
        <taxon>Gammaproteobacteria</taxon>
        <taxon>Enterobacterales</taxon>
        <taxon>Enterobacteriaceae</taxon>
        <taxon>Klebsiella/Raoultella group</taxon>
        <taxon>Klebsiella</taxon>
    </lineage>
</organism>
<dbReference type="AlphaFoldDB" id="A0A0H3H666"/>
<dbReference type="RefSeq" id="WP_014227402.1">
    <property type="nucleotide sequence ID" value="NC_016612.1"/>
</dbReference>
<dbReference type="Gene3D" id="2.60.40.10">
    <property type="entry name" value="Immunoglobulins"/>
    <property type="match status" value="2"/>
</dbReference>
<reference evidence="9 10" key="1">
    <citation type="journal article" date="2012" name="J. Bacteriol.">
        <title>Complete genome sequence of Klebsiella oxytoca KCTC 1686, used in production of 2,3-butanediol.</title>
        <authorList>
            <person name="Shin S.H."/>
            <person name="Kim S."/>
            <person name="Kim J.Y."/>
            <person name="Lee S."/>
            <person name="Um Y."/>
            <person name="Oh M.K."/>
            <person name="Kim Y.R."/>
            <person name="Lee J."/>
            <person name="Yang K.S."/>
        </authorList>
    </citation>
    <scope>NUCLEOTIDE SEQUENCE [LARGE SCALE GENOMIC DNA]</scope>
    <source>
        <strain evidence="10">ATCC 8724 / DSM 4798 / JCM 20051 / NBRC 3318 / NRRL B-199 / KCTC 1686</strain>
    </source>
</reference>
<feature type="domain" description="Pili assembly chaperone C-terminal" evidence="8">
    <location>
        <begin position="159"/>
        <end position="215"/>
    </location>
</feature>
<feature type="signal peptide" evidence="6">
    <location>
        <begin position="1"/>
        <end position="20"/>
    </location>
</feature>
<dbReference type="PANTHER" id="PTHR30251:SF1">
    <property type="entry name" value="FIMBRIAL CHAPARONE"/>
    <property type="match status" value="1"/>
</dbReference>
<dbReference type="InterPro" id="IPR036316">
    <property type="entry name" value="Pili_assmbl_chap_C_dom_sf"/>
</dbReference>
<dbReference type="InterPro" id="IPR016148">
    <property type="entry name" value="Pili_assmbl_chaperone_C"/>
</dbReference>
<keyword evidence="5" id="KW-0143">Chaperone</keyword>
<dbReference type="HOGENOM" id="CLU_070768_2_2_6"/>
<dbReference type="GO" id="GO:0030288">
    <property type="term" value="C:outer membrane-bounded periplasmic space"/>
    <property type="evidence" value="ECO:0007669"/>
    <property type="project" value="InterPro"/>
</dbReference>
<evidence type="ECO:0000256" key="6">
    <source>
        <dbReference type="SAM" id="SignalP"/>
    </source>
</evidence>
<feature type="domain" description="Pili assembly chaperone N-terminal" evidence="7">
    <location>
        <begin position="21"/>
        <end position="137"/>
    </location>
</feature>
<dbReference type="PRINTS" id="PR00969">
    <property type="entry name" value="CHAPERONPILI"/>
</dbReference>
<dbReference type="SUPFAM" id="SSF49584">
    <property type="entry name" value="Periplasmic chaperone C-domain"/>
    <property type="match status" value="1"/>
</dbReference>
<evidence type="ECO:0000256" key="4">
    <source>
        <dbReference type="ARBA" id="ARBA00022764"/>
    </source>
</evidence>
<keyword evidence="3 6" id="KW-0732">Signal</keyword>
<dbReference type="InterPro" id="IPR008962">
    <property type="entry name" value="PapD-like_sf"/>
</dbReference>
<dbReference type="KEGG" id="kox:KOX_07110"/>
<dbReference type="GO" id="GO:0071555">
    <property type="term" value="P:cell wall organization"/>
    <property type="evidence" value="ECO:0007669"/>
    <property type="project" value="InterPro"/>
</dbReference>
<evidence type="ECO:0000313" key="9">
    <source>
        <dbReference type="EMBL" id="AEX03152.1"/>
    </source>
</evidence>
<dbReference type="Pfam" id="PF00345">
    <property type="entry name" value="PapD_N"/>
    <property type="match status" value="1"/>
</dbReference>
<dbReference type="InterPro" id="IPR050643">
    <property type="entry name" value="Periplasmic_pilus_chap"/>
</dbReference>
<accession>A0A0H3H666</accession>
<sequence length="231" mass="25301">MLRKIAVLLALSALSLQAQAGVVIGGTRFIYNEGKPSISFRVINQSPSRYLILSKIVADGDPQAAVPFVATPPVFALNGHKENEIRVMYTSGQLPADRESLFWVTVANIPQADSQQQNTLQIAVRSRMKLFYRPKGVQGDSQQAYRQLTWRREGKTVTVQNPTPFYVTLLNMQANGQSIAGAGMVAPLSSRSVAWCPAQGGCALQWQTLNDYGRAMPAMHISPDVQARKGQ</sequence>
<evidence type="ECO:0000256" key="3">
    <source>
        <dbReference type="ARBA" id="ARBA00022729"/>
    </source>
</evidence>
<dbReference type="PATRIC" id="fig|1006551.4.peg.1425"/>
<keyword evidence="4" id="KW-0574">Periplasm</keyword>
<dbReference type="Proteomes" id="UP000007843">
    <property type="component" value="Chromosome"/>
</dbReference>
<feature type="chain" id="PRO_5002610630" evidence="6">
    <location>
        <begin position="21"/>
        <end position="231"/>
    </location>
</feature>
<dbReference type="InterPro" id="IPR016147">
    <property type="entry name" value="Pili_assmbl_chaperone_N"/>
</dbReference>
<dbReference type="PANTHER" id="PTHR30251">
    <property type="entry name" value="PILUS ASSEMBLY CHAPERONE"/>
    <property type="match status" value="1"/>
</dbReference>
<protein>
    <submittedName>
        <fullName evidence="9">Fimbrial chaperone BcfG</fullName>
    </submittedName>
</protein>
<comment type="similarity">
    <text evidence="2">Belongs to the periplasmic pilus chaperone family.</text>
</comment>
<evidence type="ECO:0000256" key="2">
    <source>
        <dbReference type="ARBA" id="ARBA00007399"/>
    </source>
</evidence>
<dbReference type="InterPro" id="IPR001829">
    <property type="entry name" value="Pili_assmbl_chaperone_bac"/>
</dbReference>
<dbReference type="EMBL" id="CP003218">
    <property type="protein sequence ID" value="AEX03152.1"/>
    <property type="molecule type" value="Genomic_DNA"/>
</dbReference>
<name>A0A0H3H666_KLEM8</name>
<evidence type="ECO:0000259" key="8">
    <source>
        <dbReference type="Pfam" id="PF02753"/>
    </source>
</evidence>
<evidence type="ECO:0000259" key="7">
    <source>
        <dbReference type="Pfam" id="PF00345"/>
    </source>
</evidence>
<proteinExistence type="inferred from homology"/>
<dbReference type="Pfam" id="PF02753">
    <property type="entry name" value="PapD_C"/>
    <property type="match status" value="1"/>
</dbReference>
<gene>
    <name evidence="9" type="ordered locus">KOX_07110</name>
</gene>
<evidence type="ECO:0000256" key="5">
    <source>
        <dbReference type="ARBA" id="ARBA00023186"/>
    </source>
</evidence>
<dbReference type="SUPFAM" id="SSF49354">
    <property type="entry name" value="PapD-like"/>
    <property type="match status" value="1"/>
</dbReference>
<comment type="subcellular location">
    <subcellularLocation>
        <location evidence="1">Periplasm</location>
    </subcellularLocation>
</comment>
<evidence type="ECO:0000313" key="10">
    <source>
        <dbReference type="Proteomes" id="UP000007843"/>
    </source>
</evidence>
<evidence type="ECO:0000256" key="1">
    <source>
        <dbReference type="ARBA" id="ARBA00004418"/>
    </source>
</evidence>